<evidence type="ECO:0000313" key="1">
    <source>
        <dbReference type="EMBL" id="KAJ3552835.1"/>
    </source>
</evidence>
<gene>
    <name evidence="1" type="ORF">NM688_g3941</name>
</gene>
<sequence>MSKHSVSRTGSQTAAMSAAASGTVSASTQSGRASQNFAVVLGAFVRAFENGDIFNPGLKNTLDGLRLSLADECYDVVDFSFADDLHEWTTSAIKVYSLKTQEEIDAYQRKDVRTDPDMLIGAQAAALLDGAPANFLRNTKNWALFEQEAPSTLCLAIRGTTLKGFECLVDAVMNMDAEQEETVLTGIETPFQSHKGFLDGAKDLLAPVCIALEKAISQKQTKPVLILSGHSAGGGTALLLYHLLQTEKHEMVEMFSAIHCFTFGSAAIASIPNPTHITRTRDRIVSFVNLGDLVPRTDLAYASWIADTVGKYLARATSNNTSDKLSYKPLPKQKLFPGGELVLMDGTQDLGIIGTIQPRQLEGVAFLDIEAHKGTTYAELVTRLLPLTV</sequence>
<accession>A0ACC1T4N9</accession>
<organism evidence="1 2">
    <name type="scientific">Phlebia brevispora</name>
    <dbReference type="NCBI Taxonomy" id="194682"/>
    <lineage>
        <taxon>Eukaryota</taxon>
        <taxon>Fungi</taxon>
        <taxon>Dikarya</taxon>
        <taxon>Basidiomycota</taxon>
        <taxon>Agaricomycotina</taxon>
        <taxon>Agaricomycetes</taxon>
        <taxon>Polyporales</taxon>
        <taxon>Meruliaceae</taxon>
        <taxon>Phlebia</taxon>
    </lineage>
</organism>
<dbReference type="Proteomes" id="UP001148662">
    <property type="component" value="Unassembled WGS sequence"/>
</dbReference>
<evidence type="ECO:0000313" key="2">
    <source>
        <dbReference type="Proteomes" id="UP001148662"/>
    </source>
</evidence>
<name>A0ACC1T4N9_9APHY</name>
<keyword evidence="2" id="KW-1185">Reference proteome</keyword>
<reference evidence="1" key="1">
    <citation type="submission" date="2022-07" db="EMBL/GenBank/DDBJ databases">
        <title>Genome Sequence of Phlebia brevispora.</title>
        <authorList>
            <person name="Buettner E."/>
        </authorList>
    </citation>
    <scope>NUCLEOTIDE SEQUENCE</scope>
    <source>
        <strain evidence="1">MPL23</strain>
    </source>
</reference>
<dbReference type="EMBL" id="JANHOG010000611">
    <property type="protein sequence ID" value="KAJ3552835.1"/>
    <property type="molecule type" value="Genomic_DNA"/>
</dbReference>
<comment type="caution">
    <text evidence="1">The sequence shown here is derived from an EMBL/GenBank/DDBJ whole genome shotgun (WGS) entry which is preliminary data.</text>
</comment>
<proteinExistence type="predicted"/>
<protein>
    <submittedName>
        <fullName evidence="1">Uncharacterized protein</fullName>
    </submittedName>
</protein>